<evidence type="ECO:0000313" key="1">
    <source>
        <dbReference type="EMBL" id="CAI9975572.1"/>
    </source>
</evidence>
<sequence>MSFVFEENDDELHINWQDTKPEQLNTNIELKNMYVRIIINGKKKEFNQYLLINRSKDVIFIDCTIDLSQFQCQTGTYITFKQCKCNNMFLENIQIVRLQICDSDIQVEQLKMLQLTQLQVDLSYQGAQQFDFQHSNILECKLHQLYLKNILIDLTQWSGKWQFIYLENCQFSNCLQYDTLYADILEISLYDNISLIPIQNIICDDIHIILSLDKTEKEIDLLFQNQAKSLVASLESQLCDFSKISSNFTELELINCEMIKSDQTILNFENTDLMVYISDQISLDMQVLQQIQFKHLLIDISDQSQSFQSVLNCKPDNLIFTNCTINLSELDGFWKSIEFIECLFITTTHFKLRTDYLKISESELASYSYFESKIVVLSDIPEINSLPDANKLIIKNSSLSLIQESLYNIQHMMLKQCTLNHFSLLKIQKILGINIINNKYNAMLNQYVRRKNQLVKYCVKDQQRLSSKQQIITKKQEISLIFQQHMTSVTNQIIQSLQLIHE</sequence>
<keyword evidence="3" id="KW-1185">Reference proteome</keyword>
<proteinExistence type="predicted"/>
<name>A0AA86RPC8_9EUKA</name>
<protein>
    <submittedName>
        <fullName evidence="2">Hypothetical_protein</fullName>
    </submittedName>
</protein>
<evidence type="ECO:0000313" key="3">
    <source>
        <dbReference type="Proteomes" id="UP001642409"/>
    </source>
</evidence>
<dbReference type="AlphaFoldDB" id="A0AA86RPC8"/>
<dbReference type="Proteomes" id="UP001642409">
    <property type="component" value="Unassembled WGS sequence"/>
</dbReference>
<organism evidence="1">
    <name type="scientific">Hexamita inflata</name>
    <dbReference type="NCBI Taxonomy" id="28002"/>
    <lineage>
        <taxon>Eukaryota</taxon>
        <taxon>Metamonada</taxon>
        <taxon>Diplomonadida</taxon>
        <taxon>Hexamitidae</taxon>
        <taxon>Hexamitinae</taxon>
        <taxon>Hexamita</taxon>
    </lineage>
</organism>
<dbReference type="EMBL" id="CATOUU010001169">
    <property type="protein sequence ID" value="CAI9975572.1"/>
    <property type="molecule type" value="Genomic_DNA"/>
</dbReference>
<accession>A0AA86RPC8</accession>
<gene>
    <name evidence="1" type="ORF">HINF_LOCUS63217</name>
    <name evidence="2" type="ORF">HINF_LOCUS9602</name>
</gene>
<dbReference type="EMBL" id="CAXDID020000020">
    <property type="protein sequence ID" value="CAL5986828.1"/>
    <property type="molecule type" value="Genomic_DNA"/>
</dbReference>
<evidence type="ECO:0000313" key="2">
    <source>
        <dbReference type="EMBL" id="CAL5986828.1"/>
    </source>
</evidence>
<reference evidence="2 3" key="2">
    <citation type="submission" date="2024-07" db="EMBL/GenBank/DDBJ databases">
        <authorList>
            <person name="Akdeniz Z."/>
        </authorList>
    </citation>
    <scope>NUCLEOTIDE SEQUENCE [LARGE SCALE GENOMIC DNA]</scope>
</reference>
<comment type="caution">
    <text evidence="1">The sequence shown here is derived from an EMBL/GenBank/DDBJ whole genome shotgun (WGS) entry which is preliminary data.</text>
</comment>
<reference evidence="1" key="1">
    <citation type="submission" date="2023-06" db="EMBL/GenBank/DDBJ databases">
        <authorList>
            <person name="Kurt Z."/>
        </authorList>
    </citation>
    <scope>NUCLEOTIDE SEQUENCE</scope>
</reference>